<gene>
    <name evidence="1" type="ORF">CPT_Sansa61</name>
</gene>
<organism evidence="1 2">
    <name type="scientific">Caulobacter phage Sansa</name>
    <dbReference type="NCBI Taxonomy" id="1675600"/>
    <lineage>
        <taxon>Viruses</taxon>
        <taxon>Duplodnaviria</taxon>
        <taxon>Heunggongvirae</taxon>
        <taxon>Uroviricota</taxon>
        <taxon>Caudoviricetes</taxon>
        <taxon>Sansavirus</taxon>
        <taxon>Sansavirus sansa</taxon>
        <taxon>Caulobacter virus Sansa</taxon>
    </lineage>
</organism>
<accession>A0A0K1LMW3</accession>
<proteinExistence type="predicted"/>
<evidence type="ECO:0000313" key="2">
    <source>
        <dbReference type="Proteomes" id="UP000225322"/>
    </source>
</evidence>
<dbReference type="EMBL" id="KT001913">
    <property type="protein sequence ID" value="AKU43465.1"/>
    <property type="molecule type" value="Genomic_DNA"/>
</dbReference>
<keyword evidence="2" id="KW-1185">Reference proteome</keyword>
<dbReference type="Proteomes" id="UP000225322">
    <property type="component" value="Segment"/>
</dbReference>
<reference evidence="1 2" key="1">
    <citation type="journal article" date="2015" name="Genome Announc.">
        <title>Complete Genome Sequence of Caulobacter crescentus Siphophage Sansa.</title>
        <authorList>
            <person name="Vara L."/>
            <person name="Kane A.A."/>
            <person name="Cahill J.L."/>
            <person name="Rasche E.S."/>
            <person name="Kuty Everett G.F."/>
        </authorList>
    </citation>
    <scope>NUCLEOTIDE SEQUENCE [LARGE SCALE GENOMIC DNA]</scope>
</reference>
<sequence length="90" mass="9763">MSDIERAIDLAARALALKTGLQTSTIELDEDDLAAWDAWAAEGIVVFDPKLSGAGRAHKGILVVKGPKSQVVALDRYSQRWTQALWEGEA</sequence>
<name>A0A0K1LMW3_9CAUD</name>
<protein>
    <submittedName>
        <fullName evidence="1">Uncharacterized protein</fullName>
    </submittedName>
</protein>
<evidence type="ECO:0000313" key="1">
    <source>
        <dbReference type="EMBL" id="AKU43465.1"/>
    </source>
</evidence>